<organism evidence="1 2">
    <name type="scientific">Paraconiothyrium brasiliense</name>
    <dbReference type="NCBI Taxonomy" id="300254"/>
    <lineage>
        <taxon>Eukaryota</taxon>
        <taxon>Fungi</taxon>
        <taxon>Dikarya</taxon>
        <taxon>Ascomycota</taxon>
        <taxon>Pezizomycotina</taxon>
        <taxon>Dothideomycetes</taxon>
        <taxon>Pleosporomycetidae</taxon>
        <taxon>Pleosporales</taxon>
        <taxon>Massarineae</taxon>
        <taxon>Didymosphaeriaceae</taxon>
        <taxon>Paraconiothyrium</taxon>
    </lineage>
</organism>
<keyword evidence="2" id="KW-1185">Reference proteome</keyword>
<evidence type="ECO:0000313" key="2">
    <source>
        <dbReference type="Proteomes" id="UP001521785"/>
    </source>
</evidence>
<dbReference type="Proteomes" id="UP001521785">
    <property type="component" value="Unassembled WGS sequence"/>
</dbReference>
<name>A0ABR3RLU0_9PLEO</name>
<protein>
    <submittedName>
        <fullName evidence="1">Uncharacterized protein</fullName>
    </submittedName>
</protein>
<proteinExistence type="predicted"/>
<reference evidence="1 2" key="1">
    <citation type="submission" date="2024-02" db="EMBL/GenBank/DDBJ databases">
        <title>De novo assembly and annotation of 12 fungi associated with fruit tree decline syndrome in Ontario, Canada.</title>
        <authorList>
            <person name="Sulman M."/>
            <person name="Ellouze W."/>
            <person name="Ilyukhin E."/>
        </authorList>
    </citation>
    <scope>NUCLEOTIDE SEQUENCE [LARGE SCALE GENOMIC DNA]</scope>
    <source>
        <strain evidence="1 2">M42-189</strain>
    </source>
</reference>
<gene>
    <name evidence="1" type="ORF">SLS60_004954</name>
</gene>
<sequence length="260" mass="29499">MVVPNEHPQPLRSSPPEVFYNAPVPHATTSQARIISPMLVIPGYQPITTTLAPSQLGQLLPTLHSYIDPGLPNIALLPAVSLSHNGLKQALRWREAEIEQGGYEGMESNLVEVIQIYQALAFLGNKPTSQGLRSLDRVIRAAFGEGLLLEECQQMWALRYLPHTEKWIDLMFRRLATDYELAFHGRLEADEELRAVCMDILSIFEWIDEDDELLRRFKGMEARLGMEAKRARRITKMLKMRHGRFSAPGRFRPGLDSVAE</sequence>
<comment type="caution">
    <text evidence="1">The sequence shown here is derived from an EMBL/GenBank/DDBJ whole genome shotgun (WGS) entry which is preliminary data.</text>
</comment>
<evidence type="ECO:0000313" key="1">
    <source>
        <dbReference type="EMBL" id="KAL1605405.1"/>
    </source>
</evidence>
<accession>A0ABR3RLU0</accession>
<dbReference type="EMBL" id="JAKJXO020000005">
    <property type="protein sequence ID" value="KAL1605405.1"/>
    <property type="molecule type" value="Genomic_DNA"/>
</dbReference>